<evidence type="ECO:0000256" key="1">
    <source>
        <dbReference type="ARBA" id="ARBA00009617"/>
    </source>
</evidence>
<accession>A0A934S1X3</accession>
<feature type="transmembrane region" description="Helical" evidence="2">
    <location>
        <begin position="437"/>
        <end position="459"/>
    </location>
</feature>
<feature type="transmembrane region" description="Helical" evidence="2">
    <location>
        <begin position="96"/>
        <end position="115"/>
    </location>
</feature>
<organism evidence="3 4">
    <name type="scientific">Pelagicoccus mobilis</name>
    <dbReference type="NCBI Taxonomy" id="415221"/>
    <lineage>
        <taxon>Bacteria</taxon>
        <taxon>Pseudomonadati</taxon>
        <taxon>Verrucomicrobiota</taxon>
        <taxon>Opitutia</taxon>
        <taxon>Puniceicoccales</taxon>
        <taxon>Pelagicoccaceae</taxon>
        <taxon>Pelagicoccus</taxon>
    </lineage>
</organism>
<feature type="transmembrane region" description="Helical" evidence="2">
    <location>
        <begin position="322"/>
        <end position="341"/>
    </location>
</feature>
<sequence>MSNTSTESSKASQSANDGSRVGFWEKTALGSGFLAVFFGTAGVKGFAIPVYQMTMGVNPALLGLVLALPSFWDAITDPIAGYVSDNLKTRWGRRKPMIVLGAVLQAIAFGAIWMVPSGFSETQSVVYLAVTLIAFYTCFTIFSVPLMSLTYEMTPDYNERTRVASFGAFFSKIGEFLYQGMFPLAGMLVVWGLVSEGNSVLVVGWLVGILILGTVGVLPGLFVKERYFKKATQQKKVRLWPSVKATWKNKAFLVLVGLTLCQVLAGMVASSTDYYLLVYYMCDGDIVVGSNWKWVLSVGYAAVGLAWIYPINWLSSRYGKSVTMAVIFALVLVGAIVKWYVYTPGNMWKILIDPIFCGPVWMALSILTPSMFADICDDDELRHGFRREGMFGAVFSFLQKFGFSLAFFGTGLALNWAGFNEELGGNQSEETILSLRLFLSISTAIWALFAIVLLFAYPISKKRAYEIRAELEARRGTI</sequence>
<feature type="transmembrane region" description="Helical" evidence="2">
    <location>
        <begin position="347"/>
        <end position="368"/>
    </location>
</feature>
<feature type="transmembrane region" description="Helical" evidence="2">
    <location>
        <begin position="176"/>
        <end position="194"/>
    </location>
</feature>
<protein>
    <submittedName>
        <fullName evidence="3">MFS transporter</fullName>
    </submittedName>
</protein>
<evidence type="ECO:0000313" key="3">
    <source>
        <dbReference type="EMBL" id="MBK1878352.1"/>
    </source>
</evidence>
<name>A0A934S1X3_9BACT</name>
<dbReference type="InterPro" id="IPR039672">
    <property type="entry name" value="MFS_2"/>
</dbReference>
<feature type="transmembrane region" description="Helical" evidence="2">
    <location>
        <begin position="200"/>
        <end position="223"/>
    </location>
</feature>
<dbReference type="RefSeq" id="WP_200356565.1">
    <property type="nucleotide sequence ID" value="NZ_JAENIL010000029.1"/>
</dbReference>
<dbReference type="PANTHER" id="PTHR11328:SF24">
    <property type="entry name" value="MAJOR FACILITATOR SUPERFAMILY (MFS) PROFILE DOMAIN-CONTAINING PROTEIN"/>
    <property type="match status" value="1"/>
</dbReference>
<comment type="similarity">
    <text evidence="1">Belongs to the sodium:galactoside symporter (TC 2.A.2) family.</text>
</comment>
<feature type="transmembrane region" description="Helical" evidence="2">
    <location>
        <begin position="57"/>
        <end position="75"/>
    </location>
</feature>
<gene>
    <name evidence="3" type="ORF">JIN87_15840</name>
</gene>
<feature type="transmembrane region" description="Helical" evidence="2">
    <location>
        <begin position="251"/>
        <end position="272"/>
    </location>
</feature>
<dbReference type="SUPFAM" id="SSF103473">
    <property type="entry name" value="MFS general substrate transporter"/>
    <property type="match status" value="1"/>
</dbReference>
<dbReference type="Gene3D" id="1.20.1250.20">
    <property type="entry name" value="MFS general substrate transporter like domains"/>
    <property type="match status" value="2"/>
</dbReference>
<dbReference type="GO" id="GO:0008643">
    <property type="term" value="P:carbohydrate transport"/>
    <property type="evidence" value="ECO:0007669"/>
    <property type="project" value="InterPro"/>
</dbReference>
<feature type="transmembrane region" description="Helical" evidence="2">
    <location>
        <begin position="292"/>
        <end position="310"/>
    </location>
</feature>
<dbReference type="Proteomes" id="UP000617628">
    <property type="component" value="Unassembled WGS sequence"/>
</dbReference>
<dbReference type="GO" id="GO:0005886">
    <property type="term" value="C:plasma membrane"/>
    <property type="evidence" value="ECO:0007669"/>
    <property type="project" value="TreeGrafter"/>
</dbReference>
<dbReference type="AlphaFoldDB" id="A0A934S1X3"/>
<evidence type="ECO:0000256" key="2">
    <source>
        <dbReference type="SAM" id="Phobius"/>
    </source>
</evidence>
<evidence type="ECO:0000313" key="4">
    <source>
        <dbReference type="Proteomes" id="UP000617628"/>
    </source>
</evidence>
<dbReference type="GO" id="GO:0015293">
    <property type="term" value="F:symporter activity"/>
    <property type="evidence" value="ECO:0007669"/>
    <property type="project" value="InterPro"/>
</dbReference>
<keyword evidence="2" id="KW-0812">Transmembrane</keyword>
<feature type="transmembrane region" description="Helical" evidence="2">
    <location>
        <begin position="127"/>
        <end position="151"/>
    </location>
</feature>
<keyword evidence="2" id="KW-0472">Membrane</keyword>
<reference evidence="3" key="1">
    <citation type="submission" date="2021-01" db="EMBL/GenBank/DDBJ databases">
        <title>Modified the classification status of verrucomicrobia.</title>
        <authorList>
            <person name="Feng X."/>
        </authorList>
    </citation>
    <scope>NUCLEOTIDE SEQUENCE</scope>
    <source>
        <strain evidence="3">KCTC 13126</strain>
    </source>
</reference>
<keyword evidence="2" id="KW-1133">Transmembrane helix</keyword>
<dbReference type="InterPro" id="IPR036259">
    <property type="entry name" value="MFS_trans_sf"/>
</dbReference>
<keyword evidence="4" id="KW-1185">Reference proteome</keyword>
<proteinExistence type="inferred from homology"/>
<dbReference type="EMBL" id="JAENIL010000029">
    <property type="protein sequence ID" value="MBK1878352.1"/>
    <property type="molecule type" value="Genomic_DNA"/>
</dbReference>
<feature type="transmembrane region" description="Helical" evidence="2">
    <location>
        <begin position="28"/>
        <end position="51"/>
    </location>
</feature>
<dbReference type="PANTHER" id="PTHR11328">
    <property type="entry name" value="MAJOR FACILITATOR SUPERFAMILY DOMAIN-CONTAINING PROTEIN"/>
    <property type="match status" value="1"/>
</dbReference>
<comment type="caution">
    <text evidence="3">The sequence shown here is derived from an EMBL/GenBank/DDBJ whole genome shotgun (WGS) entry which is preliminary data.</text>
</comment>
<dbReference type="Pfam" id="PF13347">
    <property type="entry name" value="MFS_2"/>
    <property type="match status" value="1"/>
</dbReference>
<feature type="transmembrane region" description="Helical" evidence="2">
    <location>
        <begin position="389"/>
        <end position="417"/>
    </location>
</feature>